<evidence type="ECO:0000313" key="2">
    <source>
        <dbReference type="EMBL" id="KAF4340543.1"/>
    </source>
</evidence>
<dbReference type="PROSITE" id="PS51257">
    <property type="entry name" value="PROKAR_LIPOPROTEIN"/>
    <property type="match status" value="1"/>
</dbReference>
<accession>A0A9P5DZW4</accession>
<gene>
    <name evidence="2" type="ORF">FBEOM_5483</name>
</gene>
<reference evidence="2" key="1">
    <citation type="journal article" date="2017" name="Mycologia">
        <title>Fusarium algeriense, sp. nov., a novel toxigenic crown rot pathogen of durum wheat from Algeria is nested in the Fusarium burgessii species complex.</title>
        <authorList>
            <person name="Laraba I."/>
            <person name="Keddad A."/>
            <person name="Boureghda H."/>
            <person name="Abdallah N."/>
            <person name="Vaughan M.M."/>
            <person name="Proctor R.H."/>
            <person name="Busman M."/>
            <person name="O'Donnell K."/>
        </authorList>
    </citation>
    <scope>NUCLEOTIDE SEQUENCE</scope>
    <source>
        <strain evidence="2">NRRL 25174</strain>
    </source>
</reference>
<protein>
    <submittedName>
        <fullName evidence="2">C6 zinc finger domain protein</fullName>
    </submittedName>
</protein>
<dbReference type="EMBL" id="PVQB02000234">
    <property type="protein sequence ID" value="KAF4340543.1"/>
    <property type="molecule type" value="Genomic_DNA"/>
</dbReference>
<evidence type="ECO:0000256" key="1">
    <source>
        <dbReference type="SAM" id="MobiDB-lite"/>
    </source>
</evidence>
<organism evidence="2 3">
    <name type="scientific">Fusarium beomiforme</name>
    <dbReference type="NCBI Taxonomy" id="44412"/>
    <lineage>
        <taxon>Eukaryota</taxon>
        <taxon>Fungi</taxon>
        <taxon>Dikarya</taxon>
        <taxon>Ascomycota</taxon>
        <taxon>Pezizomycotina</taxon>
        <taxon>Sordariomycetes</taxon>
        <taxon>Hypocreomycetidae</taxon>
        <taxon>Hypocreales</taxon>
        <taxon>Nectriaceae</taxon>
        <taxon>Fusarium</taxon>
        <taxon>Fusarium burgessii species complex</taxon>
    </lineage>
</organism>
<feature type="compositionally biased region" description="Polar residues" evidence="1">
    <location>
        <begin position="95"/>
        <end position="113"/>
    </location>
</feature>
<feature type="region of interest" description="Disordered" evidence="1">
    <location>
        <begin position="65"/>
        <end position="114"/>
    </location>
</feature>
<name>A0A9P5DZW4_9HYPO</name>
<keyword evidence="3" id="KW-1185">Reference proteome</keyword>
<sequence length="229" mass="25395">MADTNSRVTMPFSFDLRAPTQSNSVAACIYAEADSEMGDGSMEDAVSNRQILDRLDEIKEILQKANDSPRSFSGVEPILTTTEDPQTPAAGSPWTRFSANAQDQPQRSSQVQPSELERIPVAALRCGSLLRWPALYNIVPSDARDVDSFPLSPGYKESSAQKLNSSGKGIDESSFVPLCRKFLAHVYLRNPALGGQQLIRHARTTEENGFWIKPNEYPIPPTQEQLRQR</sequence>
<dbReference type="OrthoDB" id="4356994at2759"/>
<dbReference type="AlphaFoldDB" id="A0A9P5DZW4"/>
<comment type="caution">
    <text evidence="2">The sequence shown here is derived from an EMBL/GenBank/DDBJ whole genome shotgun (WGS) entry which is preliminary data.</text>
</comment>
<reference evidence="2" key="2">
    <citation type="submission" date="2020-02" db="EMBL/GenBank/DDBJ databases">
        <title>Identification and distribution of gene clusters putatively required for synthesis of sphingolipid metabolism inhibitors in phylogenetically diverse species of the filamentous fungus Fusarium.</title>
        <authorList>
            <person name="Kim H.-S."/>
            <person name="Busman M."/>
            <person name="Brown D.W."/>
            <person name="Divon H."/>
            <person name="Uhlig S."/>
            <person name="Proctor R.H."/>
        </authorList>
    </citation>
    <scope>NUCLEOTIDE SEQUENCE</scope>
    <source>
        <strain evidence="2">NRRL 25174</strain>
    </source>
</reference>
<evidence type="ECO:0000313" key="3">
    <source>
        <dbReference type="Proteomes" id="UP000730481"/>
    </source>
</evidence>
<dbReference type="Proteomes" id="UP000730481">
    <property type="component" value="Unassembled WGS sequence"/>
</dbReference>
<proteinExistence type="predicted"/>